<dbReference type="EMBL" id="FZOG01000002">
    <property type="protein sequence ID" value="SNS18755.1"/>
    <property type="molecule type" value="Genomic_DNA"/>
</dbReference>
<dbReference type="AlphaFoldDB" id="A0A239CEU8"/>
<evidence type="ECO:0000313" key="2">
    <source>
        <dbReference type="Proteomes" id="UP000242915"/>
    </source>
</evidence>
<keyword evidence="2" id="KW-1185">Reference proteome</keyword>
<name>A0A239CEU8_9PSED</name>
<accession>A0A239CEU8</accession>
<gene>
    <name evidence="1" type="ORF">SAMN05216255_1675</name>
</gene>
<proteinExistence type="predicted"/>
<evidence type="ECO:0000313" key="1">
    <source>
        <dbReference type="EMBL" id="SNS18755.1"/>
    </source>
</evidence>
<sequence>MLSGGSNTFRYCCRMQNRREANLIRVSKRFARSSFFGDEQIAIRLTFDLSINVRKFKAD</sequence>
<protein>
    <submittedName>
        <fullName evidence="1">Uncharacterized protein</fullName>
    </submittedName>
</protein>
<reference evidence="2" key="1">
    <citation type="submission" date="2017-06" db="EMBL/GenBank/DDBJ databases">
        <authorList>
            <person name="Varghese N."/>
            <person name="Submissions S."/>
        </authorList>
    </citation>
    <scope>NUCLEOTIDE SEQUENCE [LARGE SCALE GENOMIC DNA]</scope>
    <source>
        <strain evidence="2">CIP 108523</strain>
    </source>
</reference>
<organism evidence="1 2">
    <name type="scientific">Pseudomonas segetis</name>
    <dbReference type="NCBI Taxonomy" id="298908"/>
    <lineage>
        <taxon>Bacteria</taxon>
        <taxon>Pseudomonadati</taxon>
        <taxon>Pseudomonadota</taxon>
        <taxon>Gammaproteobacteria</taxon>
        <taxon>Pseudomonadales</taxon>
        <taxon>Pseudomonadaceae</taxon>
        <taxon>Pseudomonas</taxon>
    </lineage>
</organism>
<dbReference type="Proteomes" id="UP000242915">
    <property type="component" value="Unassembled WGS sequence"/>
</dbReference>